<keyword evidence="5 6" id="KW-0472">Membrane</keyword>
<sequence>MTVLARFVVRHRWWIIVCWAFLAVAGGFAAPRATNALSYEGSLPGRSGYETNQEILAKFGSGGENAPVVLAVTARGERLGPPQAARIAAAVEAVRPGGRLVTWQQEPDLLAADGRTGVLLVYPRPLPGAPEPYARVLPSLEAAAGKAGAATGTTLAVTGQAALAEGGGGGDAGVLAETLFGGIGALIVLVLVFGSLLAATPLVVAVASILTTFLLMWGLTTVTDVSFIVQYLLALIGLGVAIDYALLIVTRWREERGRGAGPEEAVVRAIGTAGRAVLFSGLTVAISLAALIALPVPFLRSVGFTGLLIPLISVVTALTLLPALLLVAGRRLDWPHRRRSEPDSRLWRGIATVVVRHRWVAAAASAVVLLALAAPVAGLRLGSPSNDSVTSAGGRAAQALRTVQDAGIGDGITQPVEVLTRDPARTRAVVGAVDGVAGVAGPQEWRRGAWSVVDVWTAEDPATAEGAAAAGRVRTAAEDSGARVGGLPAQDADFVDAVYGNAWWIAAIIVVVTFLLLARALRSVVLPLKALLLNVLSLAAAYGVTVLIWQEGHGTEFLFGQSASDAVTTWVPVAVFSFLFGLSMDYEVFLLSRIREEYRLSGSTDRATVDGVARTGRLITCAAVILFLAFVSLSRVPATDVKILATALALGILIDATIVRGVLAPALVAALGRANWWLPGHRGDRAE</sequence>
<feature type="transmembrane region" description="Helical" evidence="6">
    <location>
        <begin position="612"/>
        <end position="631"/>
    </location>
</feature>
<dbReference type="PANTHER" id="PTHR33406:SF13">
    <property type="entry name" value="MEMBRANE PROTEIN YDFJ"/>
    <property type="match status" value="1"/>
</dbReference>
<keyword evidence="9" id="KW-1185">Reference proteome</keyword>
<evidence type="ECO:0000313" key="9">
    <source>
        <dbReference type="Proteomes" id="UP000053271"/>
    </source>
</evidence>
<feature type="transmembrane region" description="Helical" evidence="6">
    <location>
        <begin position="530"/>
        <end position="549"/>
    </location>
</feature>
<dbReference type="Gene3D" id="1.20.1640.10">
    <property type="entry name" value="Multidrug efflux transporter AcrB transmembrane domain"/>
    <property type="match status" value="2"/>
</dbReference>
<accession>A0A101R4J6</accession>
<organism evidence="8 9">
    <name type="scientific">Streptomyces longwoodensis</name>
    <dbReference type="NCBI Taxonomy" id="68231"/>
    <lineage>
        <taxon>Bacteria</taxon>
        <taxon>Bacillati</taxon>
        <taxon>Actinomycetota</taxon>
        <taxon>Actinomycetes</taxon>
        <taxon>Kitasatosporales</taxon>
        <taxon>Streptomycetaceae</taxon>
        <taxon>Streptomyces</taxon>
    </lineage>
</organism>
<dbReference type="InterPro" id="IPR050545">
    <property type="entry name" value="Mycobact_MmpL"/>
</dbReference>
<evidence type="ECO:0000256" key="1">
    <source>
        <dbReference type="ARBA" id="ARBA00004651"/>
    </source>
</evidence>
<dbReference type="InterPro" id="IPR004869">
    <property type="entry name" value="MMPL_dom"/>
</dbReference>
<feature type="transmembrane region" description="Helical" evidence="6">
    <location>
        <begin position="228"/>
        <end position="249"/>
    </location>
</feature>
<feature type="transmembrane region" description="Helical" evidence="6">
    <location>
        <begin position="179"/>
        <end position="197"/>
    </location>
</feature>
<feature type="transmembrane region" description="Helical" evidence="6">
    <location>
        <begin position="202"/>
        <end position="222"/>
    </location>
</feature>
<dbReference type="STRING" id="68231.AQJ30_01925"/>
<feature type="transmembrane region" description="Helical" evidence="6">
    <location>
        <begin position="304"/>
        <end position="329"/>
    </location>
</feature>
<feature type="transmembrane region" description="Helical" evidence="6">
    <location>
        <begin position="569"/>
        <end position="591"/>
    </location>
</feature>
<proteinExistence type="predicted"/>
<protein>
    <submittedName>
        <fullName evidence="8">Multidrug RND transporter</fullName>
    </submittedName>
</protein>
<keyword evidence="4 6" id="KW-1133">Transmembrane helix</keyword>
<comment type="subcellular location">
    <subcellularLocation>
        <location evidence="1">Cell membrane</location>
        <topology evidence="1">Multi-pass membrane protein</topology>
    </subcellularLocation>
</comment>
<evidence type="ECO:0000256" key="5">
    <source>
        <dbReference type="ARBA" id="ARBA00023136"/>
    </source>
</evidence>
<dbReference type="GeneID" id="91423383"/>
<dbReference type="SUPFAM" id="SSF82866">
    <property type="entry name" value="Multidrug efflux transporter AcrB transmembrane domain"/>
    <property type="match status" value="2"/>
</dbReference>
<evidence type="ECO:0000259" key="7">
    <source>
        <dbReference type="PROSITE" id="PS50156"/>
    </source>
</evidence>
<keyword evidence="2" id="KW-1003">Cell membrane</keyword>
<feature type="transmembrane region" description="Helical" evidence="6">
    <location>
        <begin position="276"/>
        <end position="298"/>
    </location>
</feature>
<keyword evidence="3 6" id="KW-0812">Transmembrane</keyword>
<dbReference type="RefSeq" id="WP_067227949.1">
    <property type="nucleotide sequence ID" value="NZ_KQ948549.1"/>
</dbReference>
<evidence type="ECO:0000313" key="8">
    <source>
        <dbReference type="EMBL" id="KUN41570.1"/>
    </source>
</evidence>
<feature type="domain" description="SSD" evidence="7">
    <location>
        <begin position="197"/>
        <end position="327"/>
    </location>
</feature>
<dbReference type="GO" id="GO:0005886">
    <property type="term" value="C:plasma membrane"/>
    <property type="evidence" value="ECO:0007669"/>
    <property type="project" value="UniProtKB-SubCell"/>
</dbReference>
<dbReference type="Proteomes" id="UP000053271">
    <property type="component" value="Unassembled WGS sequence"/>
</dbReference>
<evidence type="ECO:0000256" key="3">
    <source>
        <dbReference type="ARBA" id="ARBA00022692"/>
    </source>
</evidence>
<dbReference type="AlphaFoldDB" id="A0A101R4J6"/>
<dbReference type="PROSITE" id="PS50156">
    <property type="entry name" value="SSD"/>
    <property type="match status" value="1"/>
</dbReference>
<dbReference type="EMBL" id="LMWS01000002">
    <property type="protein sequence ID" value="KUN41570.1"/>
    <property type="molecule type" value="Genomic_DNA"/>
</dbReference>
<dbReference type="InterPro" id="IPR000731">
    <property type="entry name" value="SSD"/>
</dbReference>
<name>A0A101R4J6_9ACTN</name>
<dbReference type="Pfam" id="PF03176">
    <property type="entry name" value="MMPL"/>
    <property type="match status" value="2"/>
</dbReference>
<feature type="transmembrane region" description="Helical" evidence="6">
    <location>
        <begin position="359"/>
        <end position="379"/>
    </location>
</feature>
<gene>
    <name evidence="8" type="ORF">AQJ30_01925</name>
</gene>
<evidence type="ECO:0000256" key="4">
    <source>
        <dbReference type="ARBA" id="ARBA00022989"/>
    </source>
</evidence>
<feature type="transmembrane region" description="Helical" evidence="6">
    <location>
        <begin position="501"/>
        <end position="518"/>
    </location>
</feature>
<comment type="caution">
    <text evidence="8">The sequence shown here is derived from an EMBL/GenBank/DDBJ whole genome shotgun (WGS) entry which is preliminary data.</text>
</comment>
<feature type="transmembrane region" description="Helical" evidence="6">
    <location>
        <begin position="643"/>
        <end position="672"/>
    </location>
</feature>
<evidence type="ECO:0000256" key="2">
    <source>
        <dbReference type="ARBA" id="ARBA00022475"/>
    </source>
</evidence>
<evidence type="ECO:0000256" key="6">
    <source>
        <dbReference type="SAM" id="Phobius"/>
    </source>
</evidence>
<reference evidence="8 9" key="1">
    <citation type="submission" date="2015-10" db="EMBL/GenBank/DDBJ databases">
        <title>Draft genome sequence of Streptomyces longwoodensis DSM 41677, type strain for the species Streptomyces longwoodensis.</title>
        <authorList>
            <person name="Ruckert C."/>
            <person name="Winkler A."/>
            <person name="Kalinowski J."/>
            <person name="Kampfer P."/>
            <person name="Glaeser S."/>
        </authorList>
    </citation>
    <scope>NUCLEOTIDE SEQUENCE [LARGE SCALE GENOMIC DNA]</scope>
    <source>
        <strain evidence="8 9">DSM 41677</strain>
    </source>
</reference>
<dbReference type="PANTHER" id="PTHR33406">
    <property type="entry name" value="MEMBRANE PROTEIN MJ1562-RELATED"/>
    <property type="match status" value="1"/>
</dbReference>